<dbReference type="Pfam" id="PF00126">
    <property type="entry name" value="HTH_1"/>
    <property type="match status" value="1"/>
</dbReference>
<comment type="similarity">
    <text evidence="1">Belongs to the LysR transcriptional regulatory family.</text>
</comment>
<proteinExistence type="inferred from homology"/>
<keyword evidence="4" id="KW-0804">Transcription</keyword>
<dbReference type="SUPFAM" id="SSF53850">
    <property type="entry name" value="Periplasmic binding protein-like II"/>
    <property type="match status" value="1"/>
</dbReference>
<organism evidence="6">
    <name type="scientific">Methyloraptor flagellatus</name>
    <dbReference type="NCBI Taxonomy" id="3162530"/>
    <lineage>
        <taxon>Bacteria</taxon>
        <taxon>Pseudomonadati</taxon>
        <taxon>Pseudomonadota</taxon>
        <taxon>Alphaproteobacteria</taxon>
        <taxon>Hyphomicrobiales</taxon>
        <taxon>Ancalomicrobiaceae</taxon>
        <taxon>Methyloraptor</taxon>
    </lineage>
</organism>
<dbReference type="PROSITE" id="PS50931">
    <property type="entry name" value="HTH_LYSR"/>
    <property type="match status" value="1"/>
</dbReference>
<dbReference type="InterPro" id="IPR036388">
    <property type="entry name" value="WH-like_DNA-bd_sf"/>
</dbReference>
<dbReference type="InterPro" id="IPR000847">
    <property type="entry name" value="LysR_HTH_N"/>
</dbReference>
<dbReference type="Gene3D" id="1.10.10.10">
    <property type="entry name" value="Winged helix-like DNA-binding domain superfamily/Winged helix DNA-binding domain"/>
    <property type="match status" value="1"/>
</dbReference>
<dbReference type="Pfam" id="PF03466">
    <property type="entry name" value="LysR_substrate"/>
    <property type="match status" value="1"/>
</dbReference>
<dbReference type="PANTHER" id="PTHR30537">
    <property type="entry name" value="HTH-TYPE TRANSCRIPTIONAL REGULATOR"/>
    <property type="match status" value="1"/>
</dbReference>
<dbReference type="PANTHER" id="PTHR30537:SF5">
    <property type="entry name" value="HTH-TYPE TRANSCRIPTIONAL ACTIVATOR TTDR-RELATED"/>
    <property type="match status" value="1"/>
</dbReference>
<evidence type="ECO:0000256" key="2">
    <source>
        <dbReference type="ARBA" id="ARBA00023015"/>
    </source>
</evidence>
<dbReference type="GO" id="GO:0003700">
    <property type="term" value="F:DNA-binding transcription factor activity"/>
    <property type="evidence" value="ECO:0007669"/>
    <property type="project" value="InterPro"/>
</dbReference>
<dbReference type="Gene3D" id="3.40.190.290">
    <property type="match status" value="1"/>
</dbReference>
<dbReference type="EMBL" id="CP158568">
    <property type="protein sequence ID" value="XBY44235.1"/>
    <property type="molecule type" value="Genomic_DNA"/>
</dbReference>
<sequence length="302" mass="32029">MDIDAVAVFVEAAATGSLSGAARRLGISPMLTSRRLVALERELGVRLLHRTTRASSPTPEGEAFLPFAETMLDSAATGRALLRSASTGAAGRLRVSTSVMFGRRIVLPLIGPLLAANPELAIDLQLSDLPSDIVGSGLDLAIRIAPLAENGLVARRLAPSPRLLVAAPAYLARRGAPTRLADLRDHDCLPLSETTQWSFLREGRETRIGVAGRFASNTIDAIYETCLAGLGLAILAEWNIAEDIAAGRLIPIRLDDAAPSALAIWAVYPTARQVLPKTRVFIAALEQRLSELGLKTAATFSG</sequence>
<feature type="domain" description="HTH lysR-type" evidence="5">
    <location>
        <begin position="1"/>
        <end position="58"/>
    </location>
</feature>
<dbReference type="CDD" id="cd08422">
    <property type="entry name" value="PBP2_CrgA_like"/>
    <property type="match status" value="1"/>
</dbReference>
<protein>
    <submittedName>
        <fullName evidence="6">LysR family transcriptional regulator</fullName>
    </submittedName>
</protein>
<evidence type="ECO:0000259" key="5">
    <source>
        <dbReference type="PROSITE" id="PS50931"/>
    </source>
</evidence>
<evidence type="ECO:0000313" key="6">
    <source>
        <dbReference type="EMBL" id="XBY44235.1"/>
    </source>
</evidence>
<dbReference type="SUPFAM" id="SSF46785">
    <property type="entry name" value="Winged helix' DNA-binding domain"/>
    <property type="match status" value="1"/>
</dbReference>
<dbReference type="GO" id="GO:0003677">
    <property type="term" value="F:DNA binding"/>
    <property type="evidence" value="ECO:0007669"/>
    <property type="project" value="UniProtKB-KW"/>
</dbReference>
<accession>A0AAU7X870</accession>
<evidence type="ECO:0000256" key="1">
    <source>
        <dbReference type="ARBA" id="ARBA00009437"/>
    </source>
</evidence>
<dbReference type="InterPro" id="IPR058163">
    <property type="entry name" value="LysR-type_TF_proteobact-type"/>
</dbReference>
<dbReference type="KEGG" id="mflg:ABS361_19705"/>
<dbReference type="AlphaFoldDB" id="A0AAU7X870"/>
<evidence type="ECO:0000256" key="4">
    <source>
        <dbReference type="ARBA" id="ARBA00023163"/>
    </source>
</evidence>
<dbReference type="InterPro" id="IPR036390">
    <property type="entry name" value="WH_DNA-bd_sf"/>
</dbReference>
<dbReference type="InterPro" id="IPR005119">
    <property type="entry name" value="LysR_subst-bd"/>
</dbReference>
<gene>
    <name evidence="6" type="ORF">ABS361_19705</name>
</gene>
<dbReference type="RefSeq" id="WP_407049327.1">
    <property type="nucleotide sequence ID" value="NZ_CP158568.1"/>
</dbReference>
<reference evidence="6" key="1">
    <citation type="submission" date="2024-06" db="EMBL/GenBank/DDBJ databases">
        <title>Methylostella associata gen. nov., sp. nov., a novel Ancalomicrobiaceae-affiliated facultatively methylotrophic bacteria that feed on methanotrophs of the genus Methylococcus.</title>
        <authorList>
            <person name="Saltykova V."/>
            <person name="Danilova O.V."/>
            <person name="Oshkin I.Y."/>
            <person name="Belova S.E."/>
            <person name="Pimenov N.V."/>
            <person name="Dedysh S.N."/>
        </authorList>
    </citation>
    <scope>NUCLEOTIDE SEQUENCE</scope>
    <source>
        <strain evidence="6">S20</strain>
    </source>
</reference>
<keyword evidence="2" id="KW-0805">Transcription regulation</keyword>
<evidence type="ECO:0000256" key="3">
    <source>
        <dbReference type="ARBA" id="ARBA00023125"/>
    </source>
</evidence>
<keyword evidence="3" id="KW-0238">DNA-binding</keyword>
<name>A0AAU7X870_9HYPH</name>